<sequence>MAIEVKICGLNTDEAVTAALEAKADFLGFVFYTRSPRHLPIAEAVRLAAAARGRARIVALTVDASDDFLSEIVDRLNPDLLQLHGRETPARAAEIRALTGVPVMKALAISEAADLAVVADYVASVDRFLFDAKPPRTPQALPGGNGVAFDWRLLAGLDPGRPHMLSGGLDPSNVARAIEISGVGAVDVSSGVEKMPGEKDPDLIRAFVRNARAARAASAPRRDP</sequence>
<dbReference type="HAMAP" id="MF_00135">
    <property type="entry name" value="PRAI"/>
    <property type="match status" value="1"/>
</dbReference>
<organism evidence="11 12">
    <name type="scientific">Siculibacillus lacustris</name>
    <dbReference type="NCBI Taxonomy" id="1549641"/>
    <lineage>
        <taxon>Bacteria</taxon>
        <taxon>Pseudomonadati</taxon>
        <taxon>Pseudomonadota</taxon>
        <taxon>Alphaproteobacteria</taxon>
        <taxon>Hyphomicrobiales</taxon>
        <taxon>Ancalomicrobiaceae</taxon>
        <taxon>Siculibacillus</taxon>
    </lineage>
</organism>
<comment type="caution">
    <text evidence="11">The sequence shown here is derived from an EMBL/GenBank/DDBJ whole genome shotgun (WGS) entry which is preliminary data.</text>
</comment>
<comment type="similarity">
    <text evidence="9">Belongs to the TrpF family.</text>
</comment>
<evidence type="ECO:0000256" key="1">
    <source>
        <dbReference type="ARBA" id="ARBA00001164"/>
    </source>
</evidence>
<dbReference type="CDD" id="cd00405">
    <property type="entry name" value="PRAI"/>
    <property type="match status" value="1"/>
</dbReference>
<evidence type="ECO:0000256" key="4">
    <source>
        <dbReference type="ARBA" id="ARBA00022272"/>
    </source>
</evidence>
<evidence type="ECO:0000256" key="9">
    <source>
        <dbReference type="HAMAP-Rule" id="MF_00135"/>
    </source>
</evidence>
<dbReference type="NCBIfam" id="NF002295">
    <property type="entry name" value="PRK01222.1-1"/>
    <property type="match status" value="1"/>
</dbReference>
<name>A0A4Q9VXK8_9HYPH</name>
<evidence type="ECO:0000256" key="6">
    <source>
        <dbReference type="ARBA" id="ARBA00022822"/>
    </source>
</evidence>
<dbReference type="SUPFAM" id="SSF51366">
    <property type="entry name" value="Ribulose-phoshate binding barrel"/>
    <property type="match status" value="1"/>
</dbReference>
<dbReference type="EC" id="5.3.1.24" evidence="3 9"/>
<dbReference type="Gene3D" id="3.20.20.70">
    <property type="entry name" value="Aldolase class I"/>
    <property type="match status" value="1"/>
</dbReference>
<dbReference type="Proteomes" id="UP000292781">
    <property type="component" value="Unassembled WGS sequence"/>
</dbReference>
<dbReference type="InterPro" id="IPR044643">
    <property type="entry name" value="TrpF_fam"/>
</dbReference>
<keyword evidence="7 9" id="KW-0057">Aromatic amino acid biosynthesis</keyword>
<evidence type="ECO:0000313" key="11">
    <source>
        <dbReference type="EMBL" id="TBW41222.1"/>
    </source>
</evidence>
<dbReference type="RefSeq" id="WP_131304776.1">
    <property type="nucleotide sequence ID" value="NZ_SJFN01000001.1"/>
</dbReference>
<dbReference type="Pfam" id="PF00697">
    <property type="entry name" value="PRAI"/>
    <property type="match status" value="1"/>
</dbReference>
<gene>
    <name evidence="9" type="primary">trpF</name>
    <name evidence="11" type="ORF">EYW49_00385</name>
</gene>
<comment type="pathway">
    <text evidence="2 9">Amino-acid biosynthesis; L-tryptophan biosynthesis; L-tryptophan from chorismate: step 3/5.</text>
</comment>
<keyword evidence="6 9" id="KW-0822">Tryptophan biosynthesis</keyword>
<dbReference type="InterPro" id="IPR001240">
    <property type="entry name" value="PRAI_dom"/>
</dbReference>
<feature type="domain" description="N-(5'phosphoribosyl) anthranilate isomerase (PRAI)" evidence="10">
    <location>
        <begin position="5"/>
        <end position="209"/>
    </location>
</feature>
<evidence type="ECO:0000259" key="10">
    <source>
        <dbReference type="Pfam" id="PF00697"/>
    </source>
</evidence>
<protein>
    <recommendedName>
        <fullName evidence="4 9">N-(5'-phosphoribosyl)anthranilate isomerase</fullName>
        <shortName evidence="9">PRAI</shortName>
        <ecNumber evidence="3 9">5.3.1.24</ecNumber>
    </recommendedName>
</protein>
<keyword evidence="5 9" id="KW-0028">Amino-acid biosynthesis</keyword>
<dbReference type="GO" id="GO:0004640">
    <property type="term" value="F:phosphoribosylanthranilate isomerase activity"/>
    <property type="evidence" value="ECO:0007669"/>
    <property type="project" value="UniProtKB-UniRule"/>
</dbReference>
<accession>A0A4Q9VXK8</accession>
<proteinExistence type="inferred from homology"/>
<dbReference type="GO" id="GO:0000162">
    <property type="term" value="P:L-tryptophan biosynthetic process"/>
    <property type="evidence" value="ECO:0007669"/>
    <property type="project" value="UniProtKB-UniRule"/>
</dbReference>
<evidence type="ECO:0000313" key="12">
    <source>
        <dbReference type="Proteomes" id="UP000292781"/>
    </source>
</evidence>
<dbReference type="InterPro" id="IPR011060">
    <property type="entry name" value="RibuloseP-bd_barrel"/>
</dbReference>
<dbReference type="OrthoDB" id="9796196at2"/>
<dbReference type="AlphaFoldDB" id="A0A4Q9VXK8"/>
<dbReference type="UniPathway" id="UPA00035">
    <property type="reaction ID" value="UER00042"/>
</dbReference>
<evidence type="ECO:0000256" key="3">
    <source>
        <dbReference type="ARBA" id="ARBA00012572"/>
    </source>
</evidence>
<keyword evidence="8 9" id="KW-0413">Isomerase</keyword>
<evidence type="ECO:0000256" key="5">
    <source>
        <dbReference type="ARBA" id="ARBA00022605"/>
    </source>
</evidence>
<dbReference type="EMBL" id="SJFN01000001">
    <property type="protein sequence ID" value="TBW41222.1"/>
    <property type="molecule type" value="Genomic_DNA"/>
</dbReference>
<dbReference type="PANTHER" id="PTHR42894">
    <property type="entry name" value="N-(5'-PHOSPHORIBOSYL)ANTHRANILATE ISOMERASE"/>
    <property type="match status" value="1"/>
</dbReference>
<dbReference type="InterPro" id="IPR013785">
    <property type="entry name" value="Aldolase_TIM"/>
</dbReference>
<evidence type="ECO:0000256" key="8">
    <source>
        <dbReference type="ARBA" id="ARBA00023235"/>
    </source>
</evidence>
<evidence type="ECO:0000256" key="2">
    <source>
        <dbReference type="ARBA" id="ARBA00004664"/>
    </source>
</evidence>
<reference evidence="11 12" key="1">
    <citation type="submission" date="2019-02" db="EMBL/GenBank/DDBJ databases">
        <title>Siculibacillus lacustris gen. nov., sp. nov., a new rosette-forming bacterium isolated from a freshwater crater lake (Lake St. Ana, Romania).</title>
        <authorList>
            <person name="Felfoldi T."/>
            <person name="Marton Z."/>
            <person name="Szabo A."/>
            <person name="Mentes A."/>
            <person name="Boka K."/>
            <person name="Marialigeti K."/>
            <person name="Mathe I."/>
            <person name="Koncz M."/>
            <person name="Schumann P."/>
            <person name="Toth E."/>
        </authorList>
    </citation>
    <scope>NUCLEOTIDE SEQUENCE [LARGE SCALE GENOMIC DNA]</scope>
    <source>
        <strain evidence="11 12">SA-279</strain>
    </source>
</reference>
<comment type="catalytic activity">
    <reaction evidence="1 9">
        <text>N-(5-phospho-beta-D-ribosyl)anthranilate = 1-(2-carboxyphenylamino)-1-deoxy-D-ribulose 5-phosphate</text>
        <dbReference type="Rhea" id="RHEA:21540"/>
        <dbReference type="ChEBI" id="CHEBI:18277"/>
        <dbReference type="ChEBI" id="CHEBI:58613"/>
        <dbReference type="EC" id="5.3.1.24"/>
    </reaction>
</comment>
<evidence type="ECO:0000256" key="7">
    <source>
        <dbReference type="ARBA" id="ARBA00023141"/>
    </source>
</evidence>
<keyword evidence="12" id="KW-1185">Reference proteome</keyword>
<dbReference type="PANTHER" id="PTHR42894:SF1">
    <property type="entry name" value="N-(5'-PHOSPHORIBOSYL)ANTHRANILATE ISOMERASE"/>
    <property type="match status" value="1"/>
</dbReference>